<sequence length="114" mass="12518">MSTLAKRLTAERERLHLSPKSLGDMAAVADATQLQLEAGELEPTPYYWQAVSQLGVDVAYVLAGVRSSNVATTPREIALLDNYRHCPVLVQDEVSKNLAVSGRAWERSQEVDHG</sequence>
<evidence type="ECO:0008006" key="3">
    <source>
        <dbReference type="Google" id="ProtNLM"/>
    </source>
</evidence>
<dbReference type="EMBL" id="JANIBJ010000005">
    <property type="protein sequence ID" value="MCQ8103264.1"/>
    <property type="molecule type" value="Genomic_DNA"/>
</dbReference>
<proteinExistence type="predicted"/>
<comment type="caution">
    <text evidence="1">The sequence shown here is derived from an EMBL/GenBank/DDBJ whole genome shotgun (WGS) entry which is preliminary data.</text>
</comment>
<reference evidence="1 2" key="1">
    <citation type="submission" date="2022-07" db="EMBL/GenBank/DDBJ databases">
        <title>Methylomonas rivi sp. nov., Methylomonas rosea sp. nov., Methylomonas aureus sp. nov. and Methylomonas subterranea sp. nov., four novel methanotrophs isolated from a freshwater creek and the deep terrestrial subsurface.</title>
        <authorList>
            <person name="Abin C."/>
            <person name="Sankaranarayanan K."/>
            <person name="Garner C."/>
            <person name="Sindelar R."/>
            <person name="Kotary K."/>
            <person name="Garner R."/>
            <person name="Barclay S."/>
            <person name="Lawson P."/>
            <person name="Krumholz L."/>
        </authorList>
    </citation>
    <scope>NUCLEOTIDE SEQUENCE [LARGE SCALE GENOMIC DNA]</scope>
    <source>
        <strain evidence="1 2">SURF-2</strain>
    </source>
</reference>
<organism evidence="1 2">
    <name type="scientific">Methylomonas subterranea</name>
    <dbReference type="NCBI Taxonomy" id="2952225"/>
    <lineage>
        <taxon>Bacteria</taxon>
        <taxon>Pseudomonadati</taxon>
        <taxon>Pseudomonadota</taxon>
        <taxon>Gammaproteobacteria</taxon>
        <taxon>Methylococcales</taxon>
        <taxon>Methylococcaceae</taxon>
        <taxon>Methylomonas</taxon>
    </lineage>
</organism>
<dbReference type="RefSeq" id="WP_256600949.1">
    <property type="nucleotide sequence ID" value="NZ_JANIBJ010000005.1"/>
</dbReference>
<keyword evidence="2" id="KW-1185">Reference proteome</keyword>
<name>A0ABT1TET1_9GAMM</name>
<dbReference type="Gene3D" id="1.10.260.40">
    <property type="entry name" value="lambda repressor-like DNA-binding domains"/>
    <property type="match status" value="1"/>
</dbReference>
<evidence type="ECO:0000313" key="1">
    <source>
        <dbReference type="EMBL" id="MCQ8103264.1"/>
    </source>
</evidence>
<protein>
    <recommendedName>
        <fullName evidence="3">HTH cro/C1-type domain-containing protein</fullName>
    </recommendedName>
</protein>
<dbReference type="Proteomes" id="UP001524499">
    <property type="component" value="Unassembled WGS sequence"/>
</dbReference>
<dbReference type="SUPFAM" id="SSF47413">
    <property type="entry name" value="lambda repressor-like DNA-binding domains"/>
    <property type="match status" value="1"/>
</dbReference>
<gene>
    <name evidence="1" type="ORF">NP590_04020</name>
</gene>
<dbReference type="InterPro" id="IPR010982">
    <property type="entry name" value="Lambda_DNA-bd_dom_sf"/>
</dbReference>
<evidence type="ECO:0000313" key="2">
    <source>
        <dbReference type="Proteomes" id="UP001524499"/>
    </source>
</evidence>
<accession>A0ABT1TET1</accession>